<protein>
    <recommendedName>
        <fullName evidence="4">Eukaryotic peptide chain release factor subunit 1</fullName>
    </recommendedName>
</protein>
<dbReference type="Gene3D" id="3.30.960.10">
    <property type="entry name" value="eRF1 domain 1"/>
    <property type="match status" value="1"/>
</dbReference>
<evidence type="ECO:0000256" key="3">
    <source>
        <dbReference type="ARBA" id="ARBA00011520"/>
    </source>
</evidence>
<dbReference type="InterPro" id="IPR042226">
    <property type="entry name" value="eFR1_2_sf"/>
</dbReference>
<dbReference type="SMART" id="SM01194">
    <property type="entry name" value="eRF1_1"/>
    <property type="match status" value="1"/>
</dbReference>
<dbReference type="InterPro" id="IPR005141">
    <property type="entry name" value="eRF1_2"/>
</dbReference>
<dbReference type="InterPro" id="IPR024049">
    <property type="entry name" value="eRF1_1_sf"/>
</dbReference>
<evidence type="ECO:0000256" key="4">
    <source>
        <dbReference type="ARBA" id="ARBA00013382"/>
    </source>
</evidence>
<evidence type="ECO:0000256" key="5">
    <source>
        <dbReference type="ARBA" id="ARBA00022490"/>
    </source>
</evidence>
<sequence length="444" mass="50004">METAITTAPTADNKHVEIWKIKKLIFKLDNCKGNGTSMVSLVIPPKDDVMRVNKLLTQEISSAGNIKSSKTRQSVQTALTSTKEKLKLYKQTPPNGLVIYCGVILMEDGKTEKKINFDFEPFKPINQFLYFCDNSFKTDPLQVLLEDDEKFGFVVVDGNGALYGTLQGNTRTVLQKIVVQLPKKHGRGGQSSVRFARIREEKRHNYLRKVAELCTFHFISDDKPNVAGLVLAGSAAFKNELSTSEMFDKRLVPMIVKIVDVSYGGENGFNQAITMAADALLNVKFVAEKRLISKFFEEIALDTGMIVFGMEDTMKALEVGALETLMIYEDLEYTRYVIRHPVKGETKTHYLNATQEKNPKYFRDQENGIDLEVVSNESVAEWLCHNFQNYGVALEFITDKSQEGFQFVKGFGGIGGFLRYKIDLEGGHDDVNVGDDFDPEEDFI</sequence>
<comment type="subunit">
    <text evidence="3">Heterodimer of two subunits, one of which binds GTP.</text>
</comment>
<dbReference type="SUPFAM" id="SSF55481">
    <property type="entry name" value="N-terminal domain of eukaryotic peptide chain release factor subunit 1, ERF1"/>
    <property type="match status" value="1"/>
</dbReference>
<comment type="subcellular location">
    <subcellularLocation>
        <location evidence="1">Cytoplasm</location>
    </subcellularLocation>
</comment>
<evidence type="ECO:0000256" key="1">
    <source>
        <dbReference type="ARBA" id="ARBA00004496"/>
    </source>
</evidence>
<comment type="similarity">
    <text evidence="2">Belongs to the eukaryotic release factor 1 family.</text>
</comment>
<dbReference type="FunFam" id="3.30.960.10:FF:000003">
    <property type="entry name" value="Peptide chain release factor subunit 1"/>
    <property type="match status" value="1"/>
</dbReference>
<dbReference type="EMBL" id="AY517524">
    <property type="protein sequence ID" value="AAT39330.1"/>
    <property type="molecule type" value="Genomic_DNA"/>
</dbReference>
<evidence type="ECO:0000256" key="2">
    <source>
        <dbReference type="ARBA" id="ARBA00005326"/>
    </source>
</evidence>
<keyword evidence="5" id="KW-0963">Cytoplasm</keyword>
<evidence type="ECO:0000259" key="7">
    <source>
        <dbReference type="SMART" id="SM01194"/>
    </source>
</evidence>
<dbReference type="AlphaFoldDB" id="Q5GJ70"/>
<dbReference type="Gene3D" id="3.30.420.60">
    <property type="entry name" value="eRF1 domain 2"/>
    <property type="match status" value="1"/>
</dbReference>
<gene>
    <name evidence="8" type="primary">eRF1</name>
</gene>
<dbReference type="Pfam" id="PF03464">
    <property type="entry name" value="eRF1_2"/>
    <property type="match status" value="1"/>
</dbReference>
<dbReference type="SUPFAM" id="SSF55315">
    <property type="entry name" value="L30e-like"/>
    <property type="match status" value="1"/>
</dbReference>
<organism evidence="8">
    <name type="scientific">Gonostomum sp. HL-2004</name>
    <dbReference type="NCBI Taxonomy" id="270667"/>
    <lineage>
        <taxon>Eukaryota</taxon>
        <taxon>Sar</taxon>
        <taxon>Alveolata</taxon>
        <taxon>Ciliophora</taxon>
        <taxon>Intramacronucleata</taxon>
        <taxon>Spirotrichea</taxon>
        <taxon>Stichotrichia</taxon>
        <taxon>Sporadotrichida</taxon>
        <taxon>Gonostomatidae</taxon>
        <taxon>Gonostomum</taxon>
    </lineage>
</organism>
<dbReference type="GO" id="GO:0003747">
    <property type="term" value="F:translation release factor activity"/>
    <property type="evidence" value="ECO:0007669"/>
    <property type="project" value="InterPro"/>
</dbReference>
<dbReference type="NCBIfam" id="TIGR03676">
    <property type="entry name" value="aRF1_eRF1"/>
    <property type="match status" value="1"/>
</dbReference>
<name>Q5GJ70_9SPIT</name>
<reference evidence="8" key="1">
    <citation type="journal article" date="2005" name="J. Mol. Evol.">
        <title>Decoding the decoding region: analysis of eukaryotic release factor (eRF1) stop codon-binding residues.</title>
        <authorList>
            <person name="Liang H."/>
            <person name="Wong J.Y."/>
            <person name="Bao Q."/>
            <person name="Cavalcanti A.R."/>
            <person name="Landweber L.F."/>
        </authorList>
    </citation>
    <scope>NUCLEOTIDE SEQUENCE</scope>
</reference>
<feature type="domain" description="eRF1/Pelota-like N-terminal" evidence="7">
    <location>
        <begin position="10"/>
        <end position="146"/>
    </location>
</feature>
<evidence type="ECO:0000313" key="8">
    <source>
        <dbReference type="EMBL" id="AAT39330.1"/>
    </source>
</evidence>
<dbReference type="Pfam" id="PF03463">
    <property type="entry name" value="eRF1_1"/>
    <property type="match status" value="1"/>
</dbReference>
<dbReference type="InterPro" id="IPR004403">
    <property type="entry name" value="Peptide_chain-rel_eRF1/aRF1"/>
</dbReference>
<keyword evidence="6" id="KW-0648">Protein biosynthesis</keyword>
<dbReference type="InterPro" id="IPR029064">
    <property type="entry name" value="Ribosomal_eL30-like_sf"/>
</dbReference>
<dbReference type="InterPro" id="IPR005140">
    <property type="entry name" value="eRF1_Pelota-like_N"/>
</dbReference>
<dbReference type="PANTHER" id="PTHR10113">
    <property type="entry name" value="PEPTIDE CHAIN RELEASE FACTOR SUBUNIT 1"/>
    <property type="match status" value="1"/>
</dbReference>
<dbReference type="InterPro" id="IPR005142">
    <property type="entry name" value="eRF1_3"/>
</dbReference>
<dbReference type="FunFam" id="3.30.420.60:FF:000003">
    <property type="entry name" value="Peptide chain release factor subunit 1"/>
    <property type="match status" value="1"/>
</dbReference>
<evidence type="ECO:0000256" key="6">
    <source>
        <dbReference type="ARBA" id="ARBA00022917"/>
    </source>
</evidence>
<accession>Q5GJ70</accession>
<dbReference type="FunFam" id="3.30.1330.30:FF:000006">
    <property type="entry name" value="Peptide chain release factor subunit 1"/>
    <property type="match status" value="1"/>
</dbReference>
<dbReference type="SUPFAM" id="SSF53137">
    <property type="entry name" value="Translational machinery components"/>
    <property type="match status" value="1"/>
</dbReference>
<dbReference type="GO" id="GO:0005737">
    <property type="term" value="C:cytoplasm"/>
    <property type="evidence" value="ECO:0007669"/>
    <property type="project" value="UniProtKB-SubCell"/>
</dbReference>
<proteinExistence type="inferred from homology"/>
<dbReference type="Pfam" id="PF03465">
    <property type="entry name" value="eRF1_3"/>
    <property type="match status" value="1"/>
</dbReference>
<dbReference type="Gene3D" id="3.30.1330.30">
    <property type="match status" value="1"/>
</dbReference>